<evidence type="ECO:0000313" key="2">
    <source>
        <dbReference type="Proteomes" id="UP001500151"/>
    </source>
</evidence>
<dbReference type="EMBL" id="BAAASJ010000031">
    <property type="protein sequence ID" value="GAA2634720.1"/>
    <property type="molecule type" value="Genomic_DNA"/>
</dbReference>
<organism evidence="1 2">
    <name type="scientific">Streptomyces vastus</name>
    <dbReference type="NCBI Taxonomy" id="285451"/>
    <lineage>
        <taxon>Bacteria</taxon>
        <taxon>Bacillati</taxon>
        <taxon>Actinomycetota</taxon>
        <taxon>Actinomycetes</taxon>
        <taxon>Kitasatosporales</taxon>
        <taxon>Streptomycetaceae</taxon>
        <taxon>Streptomyces</taxon>
    </lineage>
</organism>
<gene>
    <name evidence="1" type="ORF">GCM10010307_30260</name>
</gene>
<keyword evidence="2" id="KW-1185">Reference proteome</keyword>
<accession>A0ABP6D8B2</accession>
<reference evidence="2" key="1">
    <citation type="journal article" date="2019" name="Int. J. Syst. Evol. Microbiol.">
        <title>The Global Catalogue of Microorganisms (GCM) 10K type strain sequencing project: providing services to taxonomists for standard genome sequencing and annotation.</title>
        <authorList>
            <consortium name="The Broad Institute Genomics Platform"/>
            <consortium name="The Broad Institute Genome Sequencing Center for Infectious Disease"/>
            <person name="Wu L."/>
            <person name="Ma J."/>
        </authorList>
    </citation>
    <scope>NUCLEOTIDE SEQUENCE [LARGE SCALE GENOMIC DNA]</scope>
    <source>
        <strain evidence="2">JCM 4524</strain>
    </source>
</reference>
<protein>
    <submittedName>
        <fullName evidence="1">Uncharacterized protein</fullName>
    </submittedName>
</protein>
<sequence length="114" mass="12138">MHGVVFVDDAGEVRDDEGAAVLDVLLQVPPGGFRHQIQSGHDDKWIGRQVGFGVGEVDGEVAVVEGFVEGVGAFARVAYDRISAEMVRLLLAQIGGEDPAAVILPTELVKRRST</sequence>
<proteinExistence type="predicted"/>
<comment type="caution">
    <text evidence="1">The sequence shown here is derived from an EMBL/GenBank/DDBJ whole genome shotgun (WGS) entry which is preliminary data.</text>
</comment>
<evidence type="ECO:0000313" key="1">
    <source>
        <dbReference type="EMBL" id="GAA2634720.1"/>
    </source>
</evidence>
<name>A0ABP6D8B2_9ACTN</name>
<dbReference type="Proteomes" id="UP001500151">
    <property type="component" value="Unassembled WGS sequence"/>
</dbReference>